<name>A0ABN8SV79_9CNID</name>
<sequence>SSSGAPGFDGLAGLPGSNGEQGLPGPPGSSGLPGPPGEADFGFYVVRHSQTTDLPACPQNTVSLWEGYSLLYVQGNERAHGQDLGQPGSCLPKFSTMPFLFCNLNENCNLASRNDYSFWLSTTQPIPMMPVSEQAIKPFISRCRVCEAPAMVMAVHSQSMVEPDCPENWEPLWRGYSFLMHTSAGNDGAGQLLSSPGSCLEDFRTSPFIECHGRGTCHYYGSTYSFWLSIVNEQDQFVRPSPQTIKAGEQRQHVSRCTVCMKNALNGNGNGGG</sequence>
<accession>A0ABN8SV79</accession>
<protein>
    <recommendedName>
        <fullName evidence="9">Collagen IV NC1 domain-containing protein</fullName>
    </recommendedName>
</protein>
<dbReference type="PANTHER" id="PTHR14619">
    <property type="entry name" value="NEURON-DERIVED NEUROTROPHIC FACTOR"/>
    <property type="match status" value="1"/>
</dbReference>
<dbReference type="SUPFAM" id="SSF56436">
    <property type="entry name" value="C-type lectin-like"/>
    <property type="match status" value="2"/>
</dbReference>
<feature type="non-terminal residue" evidence="10">
    <location>
        <position position="1"/>
    </location>
</feature>
<reference evidence="10 11" key="1">
    <citation type="submission" date="2022-05" db="EMBL/GenBank/DDBJ databases">
        <authorList>
            <consortium name="Genoscope - CEA"/>
            <person name="William W."/>
        </authorList>
    </citation>
    <scope>NUCLEOTIDE SEQUENCE [LARGE SCALE GENOMIC DNA]</scope>
</reference>
<proteinExistence type="predicted"/>
<evidence type="ECO:0000256" key="3">
    <source>
        <dbReference type="ARBA" id="ARBA00022530"/>
    </source>
</evidence>
<dbReference type="EMBL" id="CALNXI010004279">
    <property type="protein sequence ID" value="CAH3195459.1"/>
    <property type="molecule type" value="Genomic_DNA"/>
</dbReference>
<evidence type="ECO:0000256" key="2">
    <source>
        <dbReference type="ARBA" id="ARBA00022525"/>
    </source>
</evidence>
<dbReference type="SMART" id="SM00111">
    <property type="entry name" value="C4"/>
    <property type="match status" value="2"/>
</dbReference>
<keyword evidence="2" id="KW-0964">Secreted</keyword>
<evidence type="ECO:0000256" key="7">
    <source>
        <dbReference type="ARBA" id="ARBA00023157"/>
    </source>
</evidence>
<comment type="caution">
    <text evidence="10">The sequence shown here is derived from an EMBL/GenBank/DDBJ whole genome shotgun (WGS) entry which is preliminary data.</text>
</comment>
<dbReference type="Proteomes" id="UP001159427">
    <property type="component" value="Unassembled WGS sequence"/>
</dbReference>
<dbReference type="Gene3D" id="2.170.240.10">
    <property type="entry name" value="Collagen IV, non-collagenous"/>
    <property type="match status" value="1"/>
</dbReference>
<keyword evidence="5" id="KW-0084">Basement membrane</keyword>
<evidence type="ECO:0000313" key="11">
    <source>
        <dbReference type="Proteomes" id="UP001159427"/>
    </source>
</evidence>
<evidence type="ECO:0000256" key="8">
    <source>
        <dbReference type="SAM" id="MobiDB-lite"/>
    </source>
</evidence>
<feature type="domain" description="Collagen IV NC1" evidence="9">
    <location>
        <begin position="42"/>
        <end position="264"/>
    </location>
</feature>
<evidence type="ECO:0000256" key="4">
    <source>
        <dbReference type="ARBA" id="ARBA00022737"/>
    </source>
</evidence>
<keyword evidence="7" id="KW-1015">Disulfide bond</keyword>
<dbReference type="PROSITE" id="PS51403">
    <property type="entry name" value="NC1_IV"/>
    <property type="match status" value="1"/>
</dbReference>
<keyword evidence="6" id="KW-0176">Collagen</keyword>
<dbReference type="InterPro" id="IPR036954">
    <property type="entry name" value="Collagen_IV_NC_sf"/>
</dbReference>
<evidence type="ECO:0000256" key="1">
    <source>
        <dbReference type="ARBA" id="ARBA00004302"/>
    </source>
</evidence>
<keyword evidence="3" id="KW-0272">Extracellular matrix</keyword>
<feature type="region of interest" description="Disordered" evidence="8">
    <location>
        <begin position="1"/>
        <end position="36"/>
    </location>
</feature>
<dbReference type="InterPro" id="IPR001442">
    <property type="entry name" value="Collagen_IV_NC"/>
</dbReference>
<keyword evidence="11" id="KW-1185">Reference proteome</keyword>
<gene>
    <name evidence="10" type="ORF">PEVE_00030268</name>
</gene>
<feature type="non-terminal residue" evidence="10">
    <location>
        <position position="273"/>
    </location>
</feature>
<organism evidence="10 11">
    <name type="scientific">Porites evermanni</name>
    <dbReference type="NCBI Taxonomy" id="104178"/>
    <lineage>
        <taxon>Eukaryota</taxon>
        <taxon>Metazoa</taxon>
        <taxon>Cnidaria</taxon>
        <taxon>Anthozoa</taxon>
        <taxon>Hexacorallia</taxon>
        <taxon>Scleractinia</taxon>
        <taxon>Fungiina</taxon>
        <taxon>Poritidae</taxon>
        <taxon>Porites</taxon>
    </lineage>
</organism>
<evidence type="ECO:0000259" key="9">
    <source>
        <dbReference type="PROSITE" id="PS51403"/>
    </source>
</evidence>
<dbReference type="Pfam" id="PF01413">
    <property type="entry name" value="C4"/>
    <property type="match status" value="2"/>
</dbReference>
<evidence type="ECO:0000313" key="10">
    <source>
        <dbReference type="EMBL" id="CAH3195459.1"/>
    </source>
</evidence>
<evidence type="ECO:0000256" key="6">
    <source>
        <dbReference type="ARBA" id="ARBA00023119"/>
    </source>
</evidence>
<keyword evidence="4" id="KW-0677">Repeat</keyword>
<evidence type="ECO:0000256" key="5">
    <source>
        <dbReference type="ARBA" id="ARBA00022869"/>
    </source>
</evidence>
<dbReference type="InterPro" id="IPR016187">
    <property type="entry name" value="CTDL_fold"/>
</dbReference>
<dbReference type="PANTHER" id="PTHR14619:SF7">
    <property type="match status" value="1"/>
</dbReference>
<comment type="subcellular location">
    <subcellularLocation>
        <location evidence="1">Secreted</location>
        <location evidence="1">Extracellular space</location>
        <location evidence="1">Extracellular matrix</location>
        <location evidence="1">Basement membrane</location>
    </subcellularLocation>
</comment>
<dbReference type="InterPro" id="IPR019326">
    <property type="entry name" value="NDNF"/>
</dbReference>